<keyword evidence="14" id="KW-1185">Reference proteome</keyword>
<name>A0A9E7H4Q0_9LILI</name>
<dbReference type="InterPro" id="IPR013083">
    <property type="entry name" value="Znf_RING/FYVE/PHD"/>
</dbReference>
<accession>A0A9E7H4Q0</accession>
<protein>
    <recommendedName>
        <fullName evidence="11">E3 ubiquitin-protein ligase RMA</fullName>
        <ecNumber evidence="11">2.3.2.27</ecNumber>
    </recommendedName>
    <alternativeName>
        <fullName evidence="11">Protein RING membrane-anchor</fullName>
    </alternativeName>
    <alternativeName>
        <fullName evidence="11">RING-type E3 ubiquitin transferase RMA</fullName>
    </alternativeName>
</protein>
<dbReference type="SUPFAM" id="SSF57850">
    <property type="entry name" value="RING/U-box"/>
    <property type="match status" value="1"/>
</dbReference>
<evidence type="ECO:0000256" key="5">
    <source>
        <dbReference type="ARBA" id="ARBA00022723"/>
    </source>
</evidence>
<feature type="transmembrane region" description="Helical" evidence="11">
    <location>
        <begin position="31"/>
        <end position="51"/>
    </location>
</feature>
<gene>
    <name evidence="13" type="ORF">MUK42_03158</name>
</gene>
<dbReference type="PROSITE" id="PS50089">
    <property type="entry name" value="ZF_RING_2"/>
    <property type="match status" value="1"/>
</dbReference>
<keyword evidence="4 11" id="KW-0808">Transferase</keyword>
<dbReference type="PANTHER" id="PTHR12313">
    <property type="entry name" value="E3 UBIQUITIN-PROTEIN LIGASE RNF5-RELATED"/>
    <property type="match status" value="1"/>
</dbReference>
<comment type="domain">
    <text evidence="11">The RING-type zinc finger domain is responsible for E3 ligase activity.</text>
</comment>
<dbReference type="GO" id="GO:0008270">
    <property type="term" value="F:zinc ion binding"/>
    <property type="evidence" value="ECO:0007669"/>
    <property type="project" value="UniProtKB-KW"/>
</dbReference>
<dbReference type="PROSITE" id="PS00518">
    <property type="entry name" value="ZF_RING_1"/>
    <property type="match status" value="1"/>
</dbReference>
<comment type="subcellular location">
    <subcellularLocation>
        <location evidence="2">Endomembrane system</location>
    </subcellularLocation>
    <subcellularLocation>
        <location evidence="11">Endoplasmic reticulum membrane</location>
        <topology evidence="11">Single-pass type IV membrane protein</topology>
    </subcellularLocation>
</comment>
<keyword evidence="9 11" id="KW-0472">Membrane</keyword>
<evidence type="ECO:0000256" key="8">
    <source>
        <dbReference type="ARBA" id="ARBA00022833"/>
    </source>
</evidence>
<comment type="catalytic activity">
    <reaction evidence="1 11">
        <text>S-ubiquitinyl-[E2 ubiquitin-conjugating enzyme]-L-cysteine + [acceptor protein]-L-lysine = [E2 ubiquitin-conjugating enzyme]-L-cysteine + N(6)-ubiquitinyl-[acceptor protein]-L-lysine.</text>
        <dbReference type="EC" id="2.3.2.27"/>
    </reaction>
</comment>
<keyword evidence="7 11" id="KW-0833">Ubl conjugation pathway</keyword>
<evidence type="ECO:0000313" key="13">
    <source>
        <dbReference type="EMBL" id="URE23517.1"/>
    </source>
</evidence>
<dbReference type="Pfam" id="PF00097">
    <property type="entry name" value="zf-C3HC4"/>
    <property type="match status" value="1"/>
</dbReference>
<keyword evidence="5 11" id="KW-0479">Metal-binding</keyword>
<keyword evidence="11" id="KW-0812">Transmembrane</keyword>
<dbReference type="InterPro" id="IPR045103">
    <property type="entry name" value="RNF5/RNF185-like"/>
</dbReference>
<dbReference type="InterPro" id="IPR017907">
    <property type="entry name" value="Znf_RING_CS"/>
</dbReference>
<evidence type="ECO:0000256" key="6">
    <source>
        <dbReference type="ARBA" id="ARBA00022771"/>
    </source>
</evidence>
<dbReference type="AlphaFoldDB" id="A0A9E7H4Q0"/>
<dbReference type="EMBL" id="CP097510">
    <property type="protein sequence ID" value="URE23517.1"/>
    <property type="molecule type" value="Genomic_DNA"/>
</dbReference>
<comment type="pathway">
    <text evidence="3 11">Protein modification; protein ubiquitination.</text>
</comment>
<keyword evidence="8 11" id="KW-0862">Zinc</keyword>
<evidence type="ECO:0000256" key="2">
    <source>
        <dbReference type="ARBA" id="ARBA00004308"/>
    </source>
</evidence>
<evidence type="ECO:0000256" key="3">
    <source>
        <dbReference type="ARBA" id="ARBA00004906"/>
    </source>
</evidence>
<proteinExistence type="predicted"/>
<reference evidence="13" key="1">
    <citation type="submission" date="2022-05" db="EMBL/GenBank/DDBJ databases">
        <title>The Musa troglodytarum L. genome provides insights into the mechanism of non-climacteric behaviour and enrichment of carotenoids.</title>
        <authorList>
            <person name="Wang J."/>
        </authorList>
    </citation>
    <scope>NUCLEOTIDE SEQUENCE</scope>
    <source>
        <tissue evidence="13">Leaf</tissue>
    </source>
</reference>
<dbReference type="SMART" id="SM00184">
    <property type="entry name" value="RING"/>
    <property type="match status" value="1"/>
</dbReference>
<dbReference type="GO" id="GO:0061630">
    <property type="term" value="F:ubiquitin protein ligase activity"/>
    <property type="evidence" value="ECO:0007669"/>
    <property type="project" value="UniProtKB-UniRule"/>
</dbReference>
<dbReference type="GO" id="GO:0006511">
    <property type="term" value="P:ubiquitin-dependent protein catabolic process"/>
    <property type="evidence" value="ECO:0007669"/>
    <property type="project" value="UniProtKB-UniRule"/>
</dbReference>
<evidence type="ECO:0000256" key="7">
    <source>
        <dbReference type="ARBA" id="ARBA00022786"/>
    </source>
</evidence>
<dbReference type="InterPro" id="IPR018957">
    <property type="entry name" value="Znf_C3HC4_RING-type"/>
</dbReference>
<organism evidence="13 14">
    <name type="scientific">Musa troglodytarum</name>
    <name type="common">fe'i banana</name>
    <dbReference type="NCBI Taxonomy" id="320322"/>
    <lineage>
        <taxon>Eukaryota</taxon>
        <taxon>Viridiplantae</taxon>
        <taxon>Streptophyta</taxon>
        <taxon>Embryophyta</taxon>
        <taxon>Tracheophyta</taxon>
        <taxon>Spermatophyta</taxon>
        <taxon>Magnoliopsida</taxon>
        <taxon>Liliopsida</taxon>
        <taxon>Zingiberales</taxon>
        <taxon>Musaceae</taxon>
        <taxon>Musa</taxon>
    </lineage>
</organism>
<dbReference type="Proteomes" id="UP001055439">
    <property type="component" value="Chromosome 8"/>
</dbReference>
<evidence type="ECO:0000259" key="12">
    <source>
        <dbReference type="PROSITE" id="PS50089"/>
    </source>
</evidence>
<keyword evidence="11" id="KW-0256">Endoplasmic reticulum</keyword>
<evidence type="ECO:0000256" key="11">
    <source>
        <dbReference type="RuleBase" id="RU369090"/>
    </source>
</evidence>
<sequence>MEWVEESTSSRKASPSLRNLFFSSPFPSLDLYAFTSATSVLLIVIWAVDLASRLMEIPTQSCLAGGSSSNRDAGNFQCNICSDLAQEPVVTLCGHLFCWPCLYEWLHGHSRSSECPVCKATIAEEEIVPLYCGGNSSTHPQARSTTRVDIPSRPAAGRRLATAYANHIYHHDTNHIHHTGWLDVGDSLTTATRFELYLSS</sequence>
<dbReference type="Gene3D" id="3.30.40.10">
    <property type="entry name" value="Zinc/RING finger domain, C3HC4 (zinc finger)"/>
    <property type="match status" value="1"/>
</dbReference>
<keyword evidence="11" id="KW-1133">Transmembrane helix</keyword>
<dbReference type="InterPro" id="IPR001841">
    <property type="entry name" value="Znf_RING"/>
</dbReference>
<dbReference type="EC" id="2.3.2.27" evidence="11"/>
<evidence type="ECO:0000313" key="14">
    <source>
        <dbReference type="Proteomes" id="UP001055439"/>
    </source>
</evidence>
<feature type="domain" description="RING-type" evidence="12">
    <location>
        <begin position="78"/>
        <end position="119"/>
    </location>
</feature>
<dbReference type="GO" id="GO:0005789">
    <property type="term" value="C:endoplasmic reticulum membrane"/>
    <property type="evidence" value="ECO:0007669"/>
    <property type="project" value="UniProtKB-SubCell"/>
</dbReference>
<evidence type="ECO:0000256" key="9">
    <source>
        <dbReference type="ARBA" id="ARBA00023136"/>
    </source>
</evidence>
<keyword evidence="6 10" id="KW-0863">Zinc-finger</keyword>
<evidence type="ECO:0000256" key="4">
    <source>
        <dbReference type="ARBA" id="ARBA00022679"/>
    </source>
</evidence>
<evidence type="ECO:0000256" key="1">
    <source>
        <dbReference type="ARBA" id="ARBA00000900"/>
    </source>
</evidence>
<dbReference type="OrthoDB" id="6270329at2759"/>
<dbReference type="CDD" id="cd16745">
    <property type="entry name" value="RING-HC_AtRMA-like"/>
    <property type="match status" value="1"/>
</dbReference>
<evidence type="ECO:0000256" key="10">
    <source>
        <dbReference type="PROSITE-ProRule" id="PRU00175"/>
    </source>
</evidence>
<comment type="function">
    <text evidence="11">E3 ubiquitin-protein ligase.</text>
</comment>